<dbReference type="Proteomes" id="UP001501495">
    <property type="component" value="Unassembled WGS sequence"/>
</dbReference>
<comment type="similarity">
    <text evidence="1">Belongs to the peptidase C40 family.</text>
</comment>
<evidence type="ECO:0000313" key="6">
    <source>
        <dbReference type="EMBL" id="GAA4117393.1"/>
    </source>
</evidence>
<dbReference type="RefSeq" id="WP_344732994.1">
    <property type="nucleotide sequence ID" value="NZ_BAAAZH010000012.1"/>
</dbReference>
<evidence type="ECO:0000256" key="4">
    <source>
        <dbReference type="ARBA" id="ARBA00022807"/>
    </source>
</evidence>
<feature type="domain" description="NlpC/P60" evidence="5">
    <location>
        <begin position="307"/>
        <end position="431"/>
    </location>
</feature>
<gene>
    <name evidence="6" type="ORF">GCM10022215_17970</name>
</gene>
<evidence type="ECO:0000256" key="3">
    <source>
        <dbReference type="ARBA" id="ARBA00022801"/>
    </source>
</evidence>
<keyword evidence="4" id="KW-0788">Thiol protease</keyword>
<dbReference type="Pfam" id="PF00877">
    <property type="entry name" value="NLPC_P60"/>
    <property type="match status" value="1"/>
</dbReference>
<sequence>MALDADLLIGDLIVKRGDGRPWLDLTNAITDPPTLALTMDGAATVTVPIRDADDRLISDKWLRRRAWCDVAGRRFELVRVSKSGRTITLTFEDGIVAALRRRTSETSFPADTLTRAAIVEKLAAEADVPVIVDDSDSEKVHSQVTRSKHGETENSWDLLGDLAAARNWRRFSDGRRLIEGPDAWLLERDTEPVVVTEPVPGDDANPVESFDFDLDVGKRMSEATLIVDATRWAFPPGSVARASDAMGPASGKWLVWSYTRPLSRRRATVVLRRKRHELDEPERIATGDLGVRDYLPTSAGASGIPGSGAREKMVQAALAQAGKPYVYGASGPDAFDCSGLVQWATRAAGKTLAKPSASQAAACAKAGKSIPVATALRTRGALLFRIGEGDSNHVAISLGNGSTIEAMGTAYGVGVFGNAASRSWTSAALWL</sequence>
<dbReference type="InterPro" id="IPR051794">
    <property type="entry name" value="PG_Endopeptidase_C40"/>
</dbReference>
<evidence type="ECO:0000259" key="5">
    <source>
        <dbReference type="PROSITE" id="PS51935"/>
    </source>
</evidence>
<organism evidence="6 7">
    <name type="scientific">Nocardioides fonticola</name>
    <dbReference type="NCBI Taxonomy" id="450363"/>
    <lineage>
        <taxon>Bacteria</taxon>
        <taxon>Bacillati</taxon>
        <taxon>Actinomycetota</taxon>
        <taxon>Actinomycetes</taxon>
        <taxon>Propionibacteriales</taxon>
        <taxon>Nocardioidaceae</taxon>
        <taxon>Nocardioides</taxon>
    </lineage>
</organism>
<evidence type="ECO:0000256" key="1">
    <source>
        <dbReference type="ARBA" id="ARBA00007074"/>
    </source>
</evidence>
<accession>A0ABP7XHT8</accession>
<dbReference type="InterPro" id="IPR000064">
    <property type="entry name" value="NLP_P60_dom"/>
</dbReference>
<dbReference type="InterPro" id="IPR038765">
    <property type="entry name" value="Papain-like_cys_pep_sf"/>
</dbReference>
<keyword evidence="2" id="KW-0645">Protease</keyword>
<proteinExistence type="inferred from homology"/>
<dbReference type="SUPFAM" id="SSF54001">
    <property type="entry name" value="Cysteine proteinases"/>
    <property type="match status" value="1"/>
</dbReference>
<dbReference type="PANTHER" id="PTHR47359:SF3">
    <property type="entry name" value="NLP_P60 DOMAIN-CONTAINING PROTEIN-RELATED"/>
    <property type="match status" value="1"/>
</dbReference>
<dbReference type="EMBL" id="BAAAZH010000012">
    <property type="protein sequence ID" value="GAA4117393.1"/>
    <property type="molecule type" value="Genomic_DNA"/>
</dbReference>
<name>A0ABP7XHT8_9ACTN</name>
<evidence type="ECO:0000256" key="2">
    <source>
        <dbReference type="ARBA" id="ARBA00022670"/>
    </source>
</evidence>
<dbReference type="Gene3D" id="3.90.1720.10">
    <property type="entry name" value="endopeptidase domain like (from Nostoc punctiforme)"/>
    <property type="match status" value="1"/>
</dbReference>
<dbReference type="PROSITE" id="PS51935">
    <property type="entry name" value="NLPC_P60"/>
    <property type="match status" value="1"/>
</dbReference>
<evidence type="ECO:0000313" key="7">
    <source>
        <dbReference type="Proteomes" id="UP001501495"/>
    </source>
</evidence>
<dbReference type="PANTHER" id="PTHR47359">
    <property type="entry name" value="PEPTIDOGLYCAN DL-ENDOPEPTIDASE CWLO"/>
    <property type="match status" value="1"/>
</dbReference>
<reference evidence="7" key="1">
    <citation type="journal article" date="2019" name="Int. J. Syst. Evol. Microbiol.">
        <title>The Global Catalogue of Microorganisms (GCM) 10K type strain sequencing project: providing services to taxonomists for standard genome sequencing and annotation.</title>
        <authorList>
            <consortium name="The Broad Institute Genomics Platform"/>
            <consortium name="The Broad Institute Genome Sequencing Center for Infectious Disease"/>
            <person name="Wu L."/>
            <person name="Ma J."/>
        </authorList>
    </citation>
    <scope>NUCLEOTIDE SEQUENCE [LARGE SCALE GENOMIC DNA]</scope>
    <source>
        <strain evidence="7">JCM 16703</strain>
    </source>
</reference>
<comment type="caution">
    <text evidence="6">The sequence shown here is derived from an EMBL/GenBank/DDBJ whole genome shotgun (WGS) entry which is preliminary data.</text>
</comment>
<keyword evidence="7" id="KW-1185">Reference proteome</keyword>
<protein>
    <recommendedName>
        <fullName evidence="5">NlpC/P60 domain-containing protein</fullName>
    </recommendedName>
</protein>
<keyword evidence="3" id="KW-0378">Hydrolase</keyword>